<protein>
    <submittedName>
        <fullName evidence="2">DUF1858 domain-containing protein</fullName>
    </submittedName>
</protein>
<organism evidence="2 3">
    <name type="scientific">Candidatus Gallilactobacillus intestinavium</name>
    <dbReference type="NCBI Taxonomy" id="2840838"/>
    <lineage>
        <taxon>Bacteria</taxon>
        <taxon>Bacillati</taxon>
        <taxon>Bacillota</taxon>
        <taxon>Bacilli</taxon>
        <taxon>Lactobacillales</taxon>
        <taxon>Lactobacillaceae</taxon>
        <taxon>Lactobacillaceae incertae sedis</taxon>
        <taxon>Candidatus Gallilactobacillus</taxon>
    </lineage>
</organism>
<comment type="caution">
    <text evidence="2">The sequence shown here is derived from an EMBL/GenBank/DDBJ whole genome shotgun (WGS) entry which is preliminary data.</text>
</comment>
<evidence type="ECO:0000313" key="3">
    <source>
        <dbReference type="Proteomes" id="UP000823614"/>
    </source>
</evidence>
<dbReference type="SUPFAM" id="SSF140683">
    <property type="entry name" value="SP0561-like"/>
    <property type="match status" value="1"/>
</dbReference>
<accession>A0A9D9E5C5</accession>
<evidence type="ECO:0000313" key="2">
    <source>
        <dbReference type="EMBL" id="MBO8441634.1"/>
    </source>
</evidence>
<dbReference type="InterPro" id="IPR015077">
    <property type="entry name" value="DUF1858"/>
</dbReference>
<dbReference type="Gene3D" id="1.10.3910.10">
    <property type="entry name" value="SP0561-like"/>
    <property type="match status" value="1"/>
</dbReference>
<dbReference type="InterPro" id="IPR038062">
    <property type="entry name" value="ScdA-like_N_sf"/>
</dbReference>
<dbReference type="Pfam" id="PF08984">
    <property type="entry name" value="DUF1858"/>
    <property type="match status" value="1"/>
</dbReference>
<dbReference type="Proteomes" id="UP000823614">
    <property type="component" value="Unassembled WGS sequence"/>
</dbReference>
<reference evidence="2" key="2">
    <citation type="journal article" date="2021" name="PeerJ">
        <title>Extensive microbial diversity within the chicken gut microbiome revealed by metagenomics and culture.</title>
        <authorList>
            <person name="Gilroy R."/>
            <person name="Ravi A."/>
            <person name="Getino M."/>
            <person name="Pursley I."/>
            <person name="Horton D.L."/>
            <person name="Alikhan N.F."/>
            <person name="Baker D."/>
            <person name="Gharbi K."/>
            <person name="Hall N."/>
            <person name="Watson M."/>
            <person name="Adriaenssens E.M."/>
            <person name="Foster-Nyarko E."/>
            <person name="Jarju S."/>
            <person name="Secka A."/>
            <person name="Antonio M."/>
            <person name="Oren A."/>
            <person name="Chaudhuri R.R."/>
            <person name="La Ragione R."/>
            <person name="Hildebrand F."/>
            <person name="Pallen M.J."/>
        </authorList>
    </citation>
    <scope>NUCLEOTIDE SEQUENCE</scope>
    <source>
        <strain evidence="2">C6-149</strain>
    </source>
</reference>
<name>A0A9D9E5C5_9LACO</name>
<evidence type="ECO:0000259" key="1">
    <source>
        <dbReference type="Pfam" id="PF08984"/>
    </source>
</evidence>
<gene>
    <name evidence="2" type="ORF">IAA89_04295</name>
</gene>
<sequence>MSEKIIDLNKTVYEITEKFPEVIDILCQVGLIDIKNPNLRKTAGRFVTIPKGAQMHHIELDTIKDELIKNGFTIK</sequence>
<proteinExistence type="predicted"/>
<dbReference type="EMBL" id="JADIMP010000066">
    <property type="protein sequence ID" value="MBO8441634.1"/>
    <property type="molecule type" value="Genomic_DNA"/>
</dbReference>
<dbReference type="AlphaFoldDB" id="A0A9D9E5C5"/>
<feature type="domain" description="DUF1858" evidence="1">
    <location>
        <begin position="6"/>
        <end position="63"/>
    </location>
</feature>
<reference evidence="2" key="1">
    <citation type="submission" date="2020-10" db="EMBL/GenBank/DDBJ databases">
        <authorList>
            <person name="Gilroy R."/>
        </authorList>
    </citation>
    <scope>NUCLEOTIDE SEQUENCE</scope>
    <source>
        <strain evidence="2">C6-149</strain>
    </source>
</reference>